<dbReference type="AlphaFoldDB" id="A0A9J7M9G2"/>
<dbReference type="PANTHER" id="PTHR21845">
    <property type="entry name" value="TRANSMEMBRANE ANCHOR PROTEIN 1"/>
    <property type="match status" value="1"/>
</dbReference>
<keyword evidence="4" id="KW-1185">Reference proteome</keyword>
<keyword evidence="2" id="KW-1133">Transmembrane helix</keyword>
<reference evidence="5" key="2">
    <citation type="submission" date="2025-08" db="UniProtKB">
        <authorList>
            <consortium name="RefSeq"/>
        </authorList>
    </citation>
    <scope>IDENTIFICATION</scope>
    <source>
        <strain evidence="5">S238N-H82</strain>
        <tissue evidence="5">Testes</tissue>
    </source>
</reference>
<dbReference type="Pfam" id="PF25473">
    <property type="entry name" value="MXRA7_helical"/>
    <property type="match status" value="1"/>
</dbReference>
<feature type="domain" description="Matrix-remodeling-associated protein 7 helical" evidence="3">
    <location>
        <begin position="359"/>
        <end position="417"/>
    </location>
</feature>
<dbReference type="RefSeq" id="XP_035695999.1">
    <property type="nucleotide sequence ID" value="XM_035840106.1"/>
</dbReference>
<dbReference type="InterPro" id="IPR026622">
    <property type="entry name" value="Mxra7"/>
</dbReference>
<organism evidence="4 5">
    <name type="scientific">Branchiostoma floridae</name>
    <name type="common">Florida lancelet</name>
    <name type="synonym">Amphioxus</name>
    <dbReference type="NCBI Taxonomy" id="7739"/>
    <lineage>
        <taxon>Eukaryota</taxon>
        <taxon>Metazoa</taxon>
        <taxon>Chordata</taxon>
        <taxon>Cephalochordata</taxon>
        <taxon>Leptocardii</taxon>
        <taxon>Amphioxiformes</taxon>
        <taxon>Branchiostomatidae</taxon>
        <taxon>Branchiostoma</taxon>
    </lineage>
</organism>
<evidence type="ECO:0000313" key="5">
    <source>
        <dbReference type="RefSeq" id="XP_035695999.1"/>
    </source>
</evidence>
<feature type="compositionally biased region" description="Basic and acidic residues" evidence="1">
    <location>
        <begin position="188"/>
        <end position="228"/>
    </location>
</feature>
<evidence type="ECO:0000259" key="3">
    <source>
        <dbReference type="Pfam" id="PF25473"/>
    </source>
</evidence>
<proteinExistence type="predicted"/>
<feature type="compositionally biased region" description="Basic and acidic residues" evidence="1">
    <location>
        <begin position="303"/>
        <end position="313"/>
    </location>
</feature>
<feature type="compositionally biased region" description="Basic residues" evidence="1">
    <location>
        <begin position="247"/>
        <end position="257"/>
    </location>
</feature>
<evidence type="ECO:0000256" key="1">
    <source>
        <dbReference type="SAM" id="MobiDB-lite"/>
    </source>
</evidence>
<name>A0A9J7M9G2_BRAFL</name>
<dbReference type="GeneID" id="118429573"/>
<dbReference type="PANTHER" id="PTHR21845:SF2">
    <property type="entry name" value="MATRIX-REMODELING-ASSOCIATED PROTEIN 7"/>
    <property type="match status" value="1"/>
</dbReference>
<feature type="compositionally biased region" description="Basic and acidic residues" evidence="1">
    <location>
        <begin position="155"/>
        <end position="181"/>
    </location>
</feature>
<evidence type="ECO:0000256" key="2">
    <source>
        <dbReference type="SAM" id="Phobius"/>
    </source>
</evidence>
<sequence>MDFSDDFESFVYSFSVLWICIFTTVTILAACCYNVGTDSADVGELEEPATDDTTLGFGQCTGDLTSGPGEDRTVGWEIGEGDNKTSDGESERETEEEDETAIPGEDSSADESMPELEDIAKKDTDKPINLTQDENDAADDIITTEHGNENGSENAAERKDEEKVENIDGGEEKVNEAYEATKEEEEQRQEKESCSDVVKEQKEPNENDGTAEIRAKSEDGKEREEKQTEASAPDPVVAKKGDGTTKVLRKKKKKKTRSQLPSLFSCPFMTPDMMEPSESRGPWRRRERGKPRERVNVFLAEGNKSKEDQKEDTVTEVTQNGEDPENGGNAEGKNNSSPAPENDDDVKKVKEEIYEEALPQRKVYKEAERCMTDEDRAAERRIQQEQLAAIFKLMQDNEDKFGVQSYDDVEEQMKLYKT</sequence>
<keyword evidence="2" id="KW-0812">Transmembrane</keyword>
<protein>
    <submittedName>
        <fullName evidence="5">Cilia- and flagella-associated protein 251-like</fullName>
    </submittedName>
</protein>
<dbReference type="InterPro" id="IPR057534">
    <property type="entry name" value="MXRA7_helical"/>
</dbReference>
<feature type="transmembrane region" description="Helical" evidence="2">
    <location>
        <begin position="12"/>
        <end position="35"/>
    </location>
</feature>
<dbReference type="OrthoDB" id="5983600at2759"/>
<dbReference type="Proteomes" id="UP000001554">
    <property type="component" value="Chromosome 13"/>
</dbReference>
<gene>
    <name evidence="5" type="primary">LOC118429573</name>
</gene>
<feature type="compositionally biased region" description="Basic and acidic residues" evidence="1">
    <location>
        <begin position="81"/>
        <end position="91"/>
    </location>
</feature>
<keyword evidence="2" id="KW-0472">Membrane</keyword>
<accession>A0A9J7M9G2</accession>
<reference evidence="4" key="1">
    <citation type="journal article" date="2020" name="Nat. Ecol. Evol.">
        <title>Deeply conserved synteny resolves early events in vertebrate evolution.</title>
        <authorList>
            <person name="Simakov O."/>
            <person name="Marletaz F."/>
            <person name="Yue J.X."/>
            <person name="O'Connell B."/>
            <person name="Jenkins J."/>
            <person name="Brandt A."/>
            <person name="Calef R."/>
            <person name="Tung C.H."/>
            <person name="Huang T.K."/>
            <person name="Schmutz J."/>
            <person name="Satoh N."/>
            <person name="Yu J.K."/>
            <person name="Putnam N.H."/>
            <person name="Green R.E."/>
            <person name="Rokhsar D.S."/>
        </authorList>
    </citation>
    <scope>NUCLEOTIDE SEQUENCE [LARGE SCALE GENOMIC DNA]</scope>
    <source>
        <strain evidence="4">S238N-H82</strain>
    </source>
</reference>
<dbReference type="KEGG" id="bfo:118429573"/>
<feature type="region of interest" description="Disordered" evidence="1">
    <location>
        <begin position="49"/>
        <end position="351"/>
    </location>
</feature>
<feature type="compositionally biased region" description="Acidic residues" evidence="1">
    <location>
        <begin position="107"/>
        <end position="117"/>
    </location>
</feature>
<evidence type="ECO:0000313" key="4">
    <source>
        <dbReference type="Proteomes" id="UP000001554"/>
    </source>
</evidence>